<evidence type="ECO:0000313" key="3">
    <source>
        <dbReference type="Proteomes" id="UP000013827"/>
    </source>
</evidence>
<dbReference type="PaxDb" id="2903-EOD21238"/>
<dbReference type="RefSeq" id="XP_005773667.1">
    <property type="nucleotide sequence ID" value="XM_005773610.1"/>
</dbReference>
<dbReference type="HOGENOM" id="CLU_1430456_0_0_1"/>
<dbReference type="Proteomes" id="UP000013827">
    <property type="component" value="Unassembled WGS sequence"/>
</dbReference>
<feature type="compositionally biased region" description="Basic residues" evidence="1">
    <location>
        <begin position="125"/>
        <end position="134"/>
    </location>
</feature>
<feature type="region of interest" description="Disordered" evidence="1">
    <location>
        <begin position="108"/>
        <end position="190"/>
    </location>
</feature>
<protein>
    <submittedName>
        <fullName evidence="2">Uncharacterized protein</fullName>
    </submittedName>
</protein>
<dbReference type="KEGG" id="ehx:EMIHUDRAFT_241505"/>
<dbReference type="EnsemblProtists" id="EOD21238">
    <property type="protein sequence ID" value="EOD21238"/>
    <property type="gene ID" value="EMIHUDRAFT_241505"/>
</dbReference>
<proteinExistence type="predicted"/>
<dbReference type="SUPFAM" id="SSF49879">
    <property type="entry name" value="SMAD/FHA domain"/>
    <property type="match status" value="1"/>
</dbReference>
<reference evidence="3" key="1">
    <citation type="journal article" date="2013" name="Nature">
        <title>Pan genome of the phytoplankton Emiliania underpins its global distribution.</title>
        <authorList>
            <person name="Read B.A."/>
            <person name="Kegel J."/>
            <person name="Klute M.J."/>
            <person name="Kuo A."/>
            <person name="Lefebvre S.C."/>
            <person name="Maumus F."/>
            <person name="Mayer C."/>
            <person name="Miller J."/>
            <person name="Monier A."/>
            <person name="Salamov A."/>
            <person name="Young J."/>
            <person name="Aguilar M."/>
            <person name="Claverie J.M."/>
            <person name="Frickenhaus S."/>
            <person name="Gonzalez K."/>
            <person name="Herman E.K."/>
            <person name="Lin Y.C."/>
            <person name="Napier J."/>
            <person name="Ogata H."/>
            <person name="Sarno A.F."/>
            <person name="Shmutz J."/>
            <person name="Schroeder D."/>
            <person name="de Vargas C."/>
            <person name="Verret F."/>
            <person name="von Dassow P."/>
            <person name="Valentin K."/>
            <person name="Van de Peer Y."/>
            <person name="Wheeler G."/>
            <person name="Dacks J.B."/>
            <person name="Delwiche C.F."/>
            <person name="Dyhrman S.T."/>
            <person name="Glockner G."/>
            <person name="John U."/>
            <person name="Richards T."/>
            <person name="Worden A.Z."/>
            <person name="Zhang X."/>
            <person name="Grigoriev I.V."/>
            <person name="Allen A.E."/>
            <person name="Bidle K."/>
            <person name="Borodovsky M."/>
            <person name="Bowler C."/>
            <person name="Brownlee C."/>
            <person name="Cock J.M."/>
            <person name="Elias M."/>
            <person name="Gladyshev V.N."/>
            <person name="Groth M."/>
            <person name="Guda C."/>
            <person name="Hadaegh A."/>
            <person name="Iglesias-Rodriguez M.D."/>
            <person name="Jenkins J."/>
            <person name="Jones B.M."/>
            <person name="Lawson T."/>
            <person name="Leese F."/>
            <person name="Lindquist E."/>
            <person name="Lobanov A."/>
            <person name="Lomsadze A."/>
            <person name="Malik S.B."/>
            <person name="Marsh M.E."/>
            <person name="Mackinder L."/>
            <person name="Mock T."/>
            <person name="Mueller-Roeber B."/>
            <person name="Pagarete A."/>
            <person name="Parker M."/>
            <person name="Probert I."/>
            <person name="Quesneville H."/>
            <person name="Raines C."/>
            <person name="Rensing S.A."/>
            <person name="Riano-Pachon D.M."/>
            <person name="Richier S."/>
            <person name="Rokitta S."/>
            <person name="Shiraiwa Y."/>
            <person name="Soanes D.M."/>
            <person name="van der Giezen M."/>
            <person name="Wahlund T.M."/>
            <person name="Williams B."/>
            <person name="Wilson W."/>
            <person name="Wolfe G."/>
            <person name="Wurch L.L."/>
        </authorList>
    </citation>
    <scope>NUCLEOTIDE SEQUENCE</scope>
</reference>
<dbReference type="GeneID" id="17266782"/>
<sequence>MQSLQLSRKRAYVFGRSRERADFAVPDESVSRSFLDTGAGWERLSPHKPTRVPCGAKIKLGDCDTVLTTILPSTPAVDVAAARKAKAEALPFPELSNSDFRNALLPFLASKKANGEGEGEDGGDRKRKKKKKRRRGDDSDDSDAEPPPPLKLDKAAAAVDPGGGFVLRKQKAQPGKRGPTSSKKEPKIKF</sequence>
<keyword evidence="3" id="KW-1185">Reference proteome</keyword>
<dbReference type="AlphaFoldDB" id="A0A0D3JCK3"/>
<reference evidence="2" key="2">
    <citation type="submission" date="2024-10" db="UniProtKB">
        <authorList>
            <consortium name="EnsemblProtists"/>
        </authorList>
    </citation>
    <scope>IDENTIFICATION</scope>
</reference>
<name>A0A0D3JCK3_EMIH1</name>
<dbReference type="InterPro" id="IPR008984">
    <property type="entry name" value="SMAD_FHA_dom_sf"/>
</dbReference>
<evidence type="ECO:0000313" key="2">
    <source>
        <dbReference type="EnsemblProtists" id="EOD21238"/>
    </source>
</evidence>
<accession>A0A0D3JCK3</accession>
<evidence type="ECO:0000256" key="1">
    <source>
        <dbReference type="SAM" id="MobiDB-lite"/>
    </source>
</evidence>
<organism evidence="2 3">
    <name type="scientific">Emiliania huxleyi (strain CCMP1516)</name>
    <dbReference type="NCBI Taxonomy" id="280463"/>
    <lineage>
        <taxon>Eukaryota</taxon>
        <taxon>Haptista</taxon>
        <taxon>Haptophyta</taxon>
        <taxon>Prymnesiophyceae</taxon>
        <taxon>Isochrysidales</taxon>
        <taxon>Noelaerhabdaceae</taxon>
        <taxon>Emiliania</taxon>
    </lineage>
</organism>